<dbReference type="AlphaFoldDB" id="A0A4C1XDK3"/>
<evidence type="ECO:0000313" key="7">
    <source>
        <dbReference type="Proteomes" id="UP000299102"/>
    </source>
</evidence>
<dbReference type="InterPro" id="IPR000734">
    <property type="entry name" value="TAG_lipase"/>
</dbReference>
<dbReference type="OrthoDB" id="199913at2759"/>
<dbReference type="GO" id="GO:0005615">
    <property type="term" value="C:extracellular space"/>
    <property type="evidence" value="ECO:0007669"/>
    <property type="project" value="TreeGrafter"/>
</dbReference>
<comment type="similarity">
    <text evidence="2 4">Belongs to the AB hydrolase superfamily. Lipase family.</text>
</comment>
<protein>
    <submittedName>
        <fullName evidence="6">Vitellogenin-2</fullName>
    </submittedName>
</protein>
<dbReference type="Pfam" id="PF00151">
    <property type="entry name" value="Lipase"/>
    <property type="match status" value="1"/>
</dbReference>
<accession>A0A4C1XDK3</accession>
<evidence type="ECO:0000256" key="3">
    <source>
        <dbReference type="ARBA" id="ARBA00022525"/>
    </source>
</evidence>
<dbReference type="PANTHER" id="PTHR11610:SF169">
    <property type="entry name" value="GH15759P-RELATED"/>
    <property type="match status" value="1"/>
</dbReference>
<evidence type="ECO:0000256" key="1">
    <source>
        <dbReference type="ARBA" id="ARBA00004613"/>
    </source>
</evidence>
<evidence type="ECO:0000256" key="2">
    <source>
        <dbReference type="ARBA" id="ARBA00010701"/>
    </source>
</evidence>
<dbReference type="InterPro" id="IPR013818">
    <property type="entry name" value="Lipase"/>
</dbReference>
<sequence>MSSLMFSLRCPDLCSHWRSRRFYAESVRTPEAFPASPADNYHKFKNNANPEQGIVYMGADCDTSAQGSYFLITNSQSPFGRGMDGIYAKDKHRTKMLNDKN</sequence>
<dbReference type="Gene3D" id="3.40.50.1820">
    <property type="entry name" value="alpha/beta hydrolase"/>
    <property type="match status" value="1"/>
</dbReference>
<feature type="domain" description="Lipase" evidence="5">
    <location>
        <begin position="14"/>
        <end position="79"/>
    </location>
</feature>
<gene>
    <name evidence="6" type="primary">Yp2</name>
    <name evidence="6" type="ORF">EVAR_14027_1</name>
</gene>
<dbReference type="GO" id="GO:0017171">
    <property type="term" value="F:serine hydrolase activity"/>
    <property type="evidence" value="ECO:0007669"/>
    <property type="project" value="TreeGrafter"/>
</dbReference>
<evidence type="ECO:0000256" key="4">
    <source>
        <dbReference type="RuleBase" id="RU004262"/>
    </source>
</evidence>
<name>A0A4C1XDK3_EUMVA</name>
<keyword evidence="7" id="KW-1185">Reference proteome</keyword>
<proteinExistence type="inferred from homology"/>
<dbReference type="SUPFAM" id="SSF53474">
    <property type="entry name" value="alpha/beta-Hydrolases"/>
    <property type="match status" value="1"/>
</dbReference>
<dbReference type="Proteomes" id="UP000299102">
    <property type="component" value="Unassembled WGS sequence"/>
</dbReference>
<dbReference type="GO" id="GO:0016042">
    <property type="term" value="P:lipid catabolic process"/>
    <property type="evidence" value="ECO:0007669"/>
    <property type="project" value="TreeGrafter"/>
</dbReference>
<comment type="caution">
    <text evidence="6">The sequence shown here is derived from an EMBL/GenBank/DDBJ whole genome shotgun (WGS) entry which is preliminary data.</text>
</comment>
<keyword evidence="3" id="KW-0964">Secreted</keyword>
<dbReference type="GO" id="GO:0016298">
    <property type="term" value="F:lipase activity"/>
    <property type="evidence" value="ECO:0007669"/>
    <property type="project" value="InterPro"/>
</dbReference>
<dbReference type="InterPro" id="IPR029058">
    <property type="entry name" value="AB_hydrolase_fold"/>
</dbReference>
<comment type="subcellular location">
    <subcellularLocation>
        <location evidence="1">Secreted</location>
    </subcellularLocation>
</comment>
<evidence type="ECO:0000313" key="6">
    <source>
        <dbReference type="EMBL" id="GBP60265.1"/>
    </source>
</evidence>
<dbReference type="EMBL" id="BGZK01000783">
    <property type="protein sequence ID" value="GBP60265.1"/>
    <property type="molecule type" value="Genomic_DNA"/>
</dbReference>
<evidence type="ECO:0000259" key="5">
    <source>
        <dbReference type="Pfam" id="PF00151"/>
    </source>
</evidence>
<organism evidence="6 7">
    <name type="scientific">Eumeta variegata</name>
    <name type="common">Bagworm moth</name>
    <name type="synonym">Eumeta japonica</name>
    <dbReference type="NCBI Taxonomy" id="151549"/>
    <lineage>
        <taxon>Eukaryota</taxon>
        <taxon>Metazoa</taxon>
        <taxon>Ecdysozoa</taxon>
        <taxon>Arthropoda</taxon>
        <taxon>Hexapoda</taxon>
        <taxon>Insecta</taxon>
        <taxon>Pterygota</taxon>
        <taxon>Neoptera</taxon>
        <taxon>Endopterygota</taxon>
        <taxon>Lepidoptera</taxon>
        <taxon>Glossata</taxon>
        <taxon>Ditrysia</taxon>
        <taxon>Tineoidea</taxon>
        <taxon>Psychidae</taxon>
        <taxon>Oiketicinae</taxon>
        <taxon>Eumeta</taxon>
    </lineage>
</organism>
<dbReference type="PANTHER" id="PTHR11610">
    <property type="entry name" value="LIPASE"/>
    <property type="match status" value="1"/>
</dbReference>
<reference evidence="6 7" key="1">
    <citation type="journal article" date="2019" name="Commun. Biol.">
        <title>The bagworm genome reveals a unique fibroin gene that provides high tensile strength.</title>
        <authorList>
            <person name="Kono N."/>
            <person name="Nakamura H."/>
            <person name="Ohtoshi R."/>
            <person name="Tomita M."/>
            <person name="Numata K."/>
            <person name="Arakawa K."/>
        </authorList>
    </citation>
    <scope>NUCLEOTIDE SEQUENCE [LARGE SCALE GENOMIC DNA]</scope>
</reference>